<dbReference type="SUPFAM" id="SSF52096">
    <property type="entry name" value="ClpP/crotonase"/>
    <property type="match status" value="1"/>
</dbReference>
<dbReference type="EMBL" id="CP001359">
    <property type="protein sequence ID" value="ACL65618.1"/>
    <property type="molecule type" value="Genomic_DNA"/>
</dbReference>
<dbReference type="AlphaFoldDB" id="B8JA99"/>
<keyword evidence="2" id="KW-0456">Lyase</keyword>
<dbReference type="InterPro" id="IPR029045">
    <property type="entry name" value="ClpP/crotonase-like_dom_sf"/>
</dbReference>
<dbReference type="PROSITE" id="PS00166">
    <property type="entry name" value="ENOYL_COA_HYDRATASE"/>
    <property type="match status" value="1"/>
</dbReference>
<dbReference type="GO" id="GO:0006635">
    <property type="term" value="P:fatty acid beta-oxidation"/>
    <property type="evidence" value="ECO:0007669"/>
    <property type="project" value="TreeGrafter"/>
</dbReference>
<accession>B8JA99</accession>
<dbReference type="FunFam" id="1.10.12.10:FF:000001">
    <property type="entry name" value="Probable enoyl-CoA hydratase, mitochondrial"/>
    <property type="match status" value="1"/>
</dbReference>
<proteinExistence type="inferred from homology"/>
<keyword evidence="5" id="KW-1185">Reference proteome</keyword>
<dbReference type="RefSeq" id="WP_012633452.1">
    <property type="nucleotide sequence ID" value="NC_011891.1"/>
</dbReference>
<gene>
    <name evidence="4" type="ordered locus">A2cp1_2280</name>
</gene>
<comment type="similarity">
    <text evidence="1 3">Belongs to the enoyl-CoA hydratase/isomerase family.</text>
</comment>
<dbReference type="InterPro" id="IPR018376">
    <property type="entry name" value="Enoyl-CoA_hyd/isom_CS"/>
</dbReference>
<dbReference type="HOGENOM" id="CLU_009834_7_6_7"/>
<dbReference type="Pfam" id="PF00378">
    <property type="entry name" value="ECH_1"/>
    <property type="match status" value="1"/>
</dbReference>
<evidence type="ECO:0000313" key="5">
    <source>
        <dbReference type="Proteomes" id="UP000007089"/>
    </source>
</evidence>
<evidence type="ECO:0000256" key="1">
    <source>
        <dbReference type="ARBA" id="ARBA00005254"/>
    </source>
</evidence>
<dbReference type="Gene3D" id="1.10.12.10">
    <property type="entry name" value="Lyase 2-enoyl-coa Hydratase, Chain A, domain 2"/>
    <property type="match status" value="1"/>
</dbReference>
<evidence type="ECO:0000256" key="3">
    <source>
        <dbReference type="RuleBase" id="RU003707"/>
    </source>
</evidence>
<dbReference type="InterPro" id="IPR014748">
    <property type="entry name" value="Enoyl-CoA_hydra_C"/>
</dbReference>
<name>B8JA99_ANAD2</name>
<dbReference type="FunFam" id="3.90.226.10:FF:000009">
    <property type="entry name" value="Carnitinyl-CoA dehydratase"/>
    <property type="match status" value="1"/>
</dbReference>
<dbReference type="InterPro" id="IPR001753">
    <property type="entry name" value="Enoyl-CoA_hydra/iso"/>
</dbReference>
<protein>
    <submittedName>
        <fullName evidence="4">Enoyl-CoA hydratase/isomerase</fullName>
    </submittedName>
</protein>
<dbReference type="GO" id="GO:0016836">
    <property type="term" value="F:hydro-lyase activity"/>
    <property type="evidence" value="ECO:0007669"/>
    <property type="project" value="UniProtKB-ARBA"/>
</dbReference>
<dbReference type="Proteomes" id="UP000007089">
    <property type="component" value="Chromosome"/>
</dbReference>
<dbReference type="PANTHER" id="PTHR11941">
    <property type="entry name" value="ENOYL-COA HYDRATASE-RELATED"/>
    <property type="match status" value="1"/>
</dbReference>
<organism evidence="4 5">
    <name type="scientific">Anaeromyxobacter dehalogenans (strain ATCC BAA-258 / DSM 21875 / 2CP-1)</name>
    <dbReference type="NCBI Taxonomy" id="455488"/>
    <lineage>
        <taxon>Bacteria</taxon>
        <taxon>Pseudomonadati</taxon>
        <taxon>Myxococcota</taxon>
        <taxon>Myxococcia</taxon>
        <taxon>Myxococcales</taxon>
        <taxon>Cystobacterineae</taxon>
        <taxon>Anaeromyxobacteraceae</taxon>
        <taxon>Anaeromyxobacter</taxon>
    </lineage>
</organism>
<reference evidence="4" key="1">
    <citation type="submission" date="2009-01" db="EMBL/GenBank/DDBJ databases">
        <title>Complete sequence of Anaeromyxobacter dehalogenans 2CP-1.</title>
        <authorList>
            <consortium name="US DOE Joint Genome Institute"/>
            <person name="Lucas S."/>
            <person name="Copeland A."/>
            <person name="Lapidus A."/>
            <person name="Glavina del Rio T."/>
            <person name="Dalin E."/>
            <person name="Tice H."/>
            <person name="Bruce D."/>
            <person name="Goodwin L."/>
            <person name="Pitluck S."/>
            <person name="Saunders E."/>
            <person name="Brettin T."/>
            <person name="Detter J.C."/>
            <person name="Han C."/>
            <person name="Larimer F."/>
            <person name="Land M."/>
            <person name="Hauser L."/>
            <person name="Kyrpides N."/>
            <person name="Ovchinnikova G."/>
            <person name="Beliaev A.S."/>
            <person name="Richardson P."/>
        </authorList>
    </citation>
    <scope>NUCLEOTIDE SEQUENCE</scope>
    <source>
        <strain evidence="4">2CP-1</strain>
    </source>
</reference>
<dbReference type="CDD" id="cd06558">
    <property type="entry name" value="crotonase-like"/>
    <property type="match status" value="1"/>
</dbReference>
<dbReference type="KEGG" id="acp:A2cp1_2280"/>
<dbReference type="Gene3D" id="3.90.226.10">
    <property type="entry name" value="2-enoyl-CoA Hydratase, Chain A, domain 1"/>
    <property type="match status" value="1"/>
</dbReference>
<dbReference type="GO" id="GO:0016853">
    <property type="term" value="F:isomerase activity"/>
    <property type="evidence" value="ECO:0007669"/>
    <property type="project" value="UniProtKB-KW"/>
</dbReference>
<sequence>MAYENVLWEVADGIGTLTVNRPKQLNALDQRTLQELGAALEEAARDPAVRAVVVTGAGEKAFVAGADIAAMAGMGPSEAREFAALGHRVFAQLEALPVVTVAAVNGFALGGGCELTLACDLVYASERAKFGQPEVNLGLIPGFGGTQRLTRRVGLMRAKELVLTGESVDAATAKAIGLALDVLAPAALLDHARAKARAVASRGPVAVAQAKKVMQQGADLALSEANALERQGFAALFGGEDAKEGMRAFLEKRAARWSGR</sequence>
<evidence type="ECO:0000256" key="2">
    <source>
        <dbReference type="ARBA" id="ARBA00023239"/>
    </source>
</evidence>
<dbReference type="PANTHER" id="PTHR11941:SF54">
    <property type="entry name" value="ENOYL-COA HYDRATASE, MITOCHONDRIAL"/>
    <property type="match status" value="1"/>
</dbReference>
<evidence type="ECO:0000313" key="4">
    <source>
        <dbReference type="EMBL" id="ACL65618.1"/>
    </source>
</evidence>